<dbReference type="SMART" id="SM00267">
    <property type="entry name" value="GGDEF"/>
    <property type="match status" value="1"/>
</dbReference>
<reference evidence="2" key="1">
    <citation type="submission" date="2017-06" db="EMBL/GenBank/DDBJ databases">
        <title>Whole genome sequence of Laribacter hongkongensis LHGZ1.</title>
        <authorList>
            <person name="Chen D."/>
            <person name="Wu H."/>
            <person name="Chen J."/>
        </authorList>
    </citation>
    <scope>NUCLEOTIDE SEQUENCE [LARGE SCALE GENOMIC DNA]</scope>
    <source>
        <strain evidence="2">LHGZ1</strain>
    </source>
</reference>
<gene>
    <name evidence="1" type="ORF">LHGZ1_3069</name>
</gene>
<dbReference type="PROSITE" id="PS50885">
    <property type="entry name" value="HAMP"/>
    <property type="match status" value="1"/>
</dbReference>
<accession>A0A248LM82</accession>
<dbReference type="InterPro" id="IPR001633">
    <property type="entry name" value="EAL_dom"/>
</dbReference>
<dbReference type="Proteomes" id="UP000197424">
    <property type="component" value="Chromosome"/>
</dbReference>
<dbReference type="InterPro" id="IPR003660">
    <property type="entry name" value="HAMP_dom"/>
</dbReference>
<sequence length="702" mass="78250">MIMRWLTRYPLARTVPVVTVALVLSLVCLVMVYRVNQTEVQVRQMAEVEVRSEMNHLQGIISGLLEERDIASVQRVVSLMGAEPYVESLVVIDDRGQVQAASRFAWVGKNWRDLGQGWRPDVVGDAIRDESLLVRGGEPVGVFHSVAGIHLHSESPALRSARKGAILMRWNLHPLYLQFRHEAEHEAAWLASAMLAVSLVLFVLFRMVINSRLRQLVDFALRFGRGERVHARLEGGDEIAQLSHSLDSMADQLTERERHIRKLAETDALTGLMNRNAFIDRLQAELWQSRQLALFFINIDRFRKINETYGHRIGDAVLVAQARNIGQLAGETGWCARQGVDEFLLAMPALALEDANGFARRIHERLGLPMTVSGVTLQANSSIGMALLPDHASTAEELLINTGLAVRQAKEEGGNCVVSFSAALNARHERQNVIEAGLRESLLQDGLGLWLAYQPQLNLRNGRVAGVEALLRWNHPTLGMVPPDEFIQVAESCGLILSLGDWVMERACAQLASWRELYGYDFIVAINLSAAQLCDPLLVDKLQELVVRYALPADRIELELTESMLVEDMNQALGVLHALEDIGIQLSIDDFGTGYSNLAQLRQLPIKRLKIDRSFIQDIETNSNARGIVDTVMAMARTLDMTVVAEGAETDAQAVYLAELGCDYLQGWWLARGLPPAELETWLSGFRPTLPGHVKSVRERLT</sequence>
<evidence type="ECO:0000313" key="2">
    <source>
        <dbReference type="Proteomes" id="UP000197424"/>
    </source>
</evidence>
<dbReference type="SUPFAM" id="SSF141868">
    <property type="entry name" value="EAL domain-like"/>
    <property type="match status" value="1"/>
</dbReference>
<dbReference type="PANTHER" id="PTHR33121:SF79">
    <property type="entry name" value="CYCLIC DI-GMP PHOSPHODIESTERASE PDED-RELATED"/>
    <property type="match status" value="1"/>
</dbReference>
<proteinExistence type="predicted"/>
<dbReference type="Pfam" id="PF00563">
    <property type="entry name" value="EAL"/>
    <property type="match status" value="1"/>
</dbReference>
<dbReference type="CDD" id="cd06225">
    <property type="entry name" value="HAMP"/>
    <property type="match status" value="1"/>
</dbReference>
<dbReference type="AlphaFoldDB" id="A0A248LM82"/>
<dbReference type="Pfam" id="PF00990">
    <property type="entry name" value="GGDEF"/>
    <property type="match status" value="1"/>
</dbReference>
<dbReference type="InterPro" id="IPR035919">
    <property type="entry name" value="EAL_sf"/>
</dbReference>
<dbReference type="NCBIfam" id="TIGR00254">
    <property type="entry name" value="GGDEF"/>
    <property type="match status" value="1"/>
</dbReference>
<dbReference type="Gene3D" id="3.20.20.450">
    <property type="entry name" value="EAL domain"/>
    <property type="match status" value="1"/>
</dbReference>
<dbReference type="PANTHER" id="PTHR33121">
    <property type="entry name" value="CYCLIC DI-GMP PHOSPHODIESTERASE PDEF"/>
    <property type="match status" value="1"/>
</dbReference>
<dbReference type="CDD" id="cd01948">
    <property type="entry name" value="EAL"/>
    <property type="match status" value="1"/>
</dbReference>
<dbReference type="PROSITE" id="PS50887">
    <property type="entry name" value="GGDEF"/>
    <property type="match status" value="1"/>
</dbReference>
<dbReference type="OMA" id="LQVMPSI"/>
<dbReference type="EMBL" id="CP022115">
    <property type="protein sequence ID" value="ASJ25900.1"/>
    <property type="molecule type" value="Genomic_DNA"/>
</dbReference>
<dbReference type="GO" id="GO:0016020">
    <property type="term" value="C:membrane"/>
    <property type="evidence" value="ECO:0007669"/>
    <property type="project" value="InterPro"/>
</dbReference>
<dbReference type="GO" id="GO:0007165">
    <property type="term" value="P:signal transduction"/>
    <property type="evidence" value="ECO:0007669"/>
    <property type="project" value="InterPro"/>
</dbReference>
<dbReference type="InterPro" id="IPR000160">
    <property type="entry name" value="GGDEF_dom"/>
</dbReference>
<dbReference type="InterPro" id="IPR029787">
    <property type="entry name" value="Nucleotide_cyclase"/>
</dbReference>
<dbReference type="SUPFAM" id="SSF55073">
    <property type="entry name" value="Nucleotide cyclase"/>
    <property type="match status" value="1"/>
</dbReference>
<organism evidence="1 2">
    <name type="scientific">Laribacter hongkongensis</name>
    <dbReference type="NCBI Taxonomy" id="168471"/>
    <lineage>
        <taxon>Bacteria</taxon>
        <taxon>Pseudomonadati</taxon>
        <taxon>Pseudomonadota</taxon>
        <taxon>Betaproteobacteria</taxon>
        <taxon>Neisseriales</taxon>
        <taxon>Aquaspirillaceae</taxon>
        <taxon>Laribacter</taxon>
    </lineage>
</organism>
<dbReference type="OrthoDB" id="9813903at2"/>
<dbReference type="Gene3D" id="6.10.340.10">
    <property type="match status" value="1"/>
</dbReference>
<dbReference type="InterPro" id="IPR043128">
    <property type="entry name" value="Rev_trsase/Diguanyl_cyclase"/>
</dbReference>
<dbReference type="SMART" id="SM00052">
    <property type="entry name" value="EAL"/>
    <property type="match status" value="1"/>
</dbReference>
<dbReference type="RefSeq" id="WP_012698337.1">
    <property type="nucleotide sequence ID" value="NZ_CP022115.1"/>
</dbReference>
<dbReference type="Gene3D" id="3.30.70.270">
    <property type="match status" value="1"/>
</dbReference>
<dbReference type="InterPro" id="IPR050706">
    <property type="entry name" value="Cyclic-di-GMP_PDE-like"/>
</dbReference>
<dbReference type="GO" id="GO:0071111">
    <property type="term" value="F:cyclic-guanylate-specific phosphodiesterase activity"/>
    <property type="evidence" value="ECO:0007669"/>
    <property type="project" value="InterPro"/>
</dbReference>
<dbReference type="CDD" id="cd01949">
    <property type="entry name" value="GGDEF"/>
    <property type="match status" value="1"/>
</dbReference>
<dbReference type="PROSITE" id="PS50883">
    <property type="entry name" value="EAL"/>
    <property type="match status" value="1"/>
</dbReference>
<evidence type="ECO:0000313" key="1">
    <source>
        <dbReference type="EMBL" id="ASJ25900.1"/>
    </source>
</evidence>
<name>A0A248LM82_9NEIS</name>
<protein>
    <submittedName>
        <fullName evidence="1">Diguanylate cyclase/phosphodiesterase with PAS/PAC sensor</fullName>
    </submittedName>
</protein>